<protein>
    <submittedName>
        <fullName evidence="2">Uncharacterized protein</fullName>
    </submittedName>
</protein>
<dbReference type="RefSeq" id="WP_162442107.1">
    <property type="nucleotide sequence ID" value="NZ_CP048222.1"/>
</dbReference>
<evidence type="ECO:0000256" key="1">
    <source>
        <dbReference type="SAM" id="SignalP"/>
    </source>
</evidence>
<gene>
    <name evidence="2" type="ORF">GXP67_04775</name>
</gene>
<evidence type="ECO:0000313" key="2">
    <source>
        <dbReference type="EMBL" id="QHT66034.1"/>
    </source>
</evidence>
<keyword evidence="3" id="KW-1185">Reference proteome</keyword>
<dbReference type="Proteomes" id="UP000480178">
    <property type="component" value="Chromosome"/>
</dbReference>
<feature type="chain" id="PRO_5025458646" evidence="1">
    <location>
        <begin position="23"/>
        <end position="173"/>
    </location>
</feature>
<name>A0A6C0GDY1_9BACT</name>
<dbReference type="AlphaFoldDB" id="A0A6C0GDY1"/>
<proteinExistence type="predicted"/>
<sequence length="173" mass="19603">MLKSCFIGLTFLLCLGNSSTLATHNQFSEIPQDNCVENQLKTLEASYGGLSTAGNKYNLYAIKDKKDWIFIVLDTTGYYSLKYPHKSATLVNQSALFTDGFCKIIESGLLKKVEKRENVADLTLFCYYELKKEGKKISDSLNYLEAEKKETEGFMKKVMGNFKPITGLFKKKK</sequence>
<dbReference type="KEGG" id="rhoz:GXP67_04775"/>
<dbReference type="EMBL" id="CP048222">
    <property type="protein sequence ID" value="QHT66034.1"/>
    <property type="molecule type" value="Genomic_DNA"/>
</dbReference>
<feature type="signal peptide" evidence="1">
    <location>
        <begin position="1"/>
        <end position="22"/>
    </location>
</feature>
<reference evidence="2 3" key="1">
    <citation type="submission" date="2020-01" db="EMBL/GenBank/DDBJ databases">
        <authorList>
            <person name="Kim M.K."/>
        </authorList>
    </citation>
    <scope>NUCLEOTIDE SEQUENCE [LARGE SCALE GENOMIC DNA]</scope>
    <source>
        <strain evidence="2 3">172606-1</strain>
    </source>
</reference>
<accession>A0A6C0GDY1</accession>
<evidence type="ECO:0000313" key="3">
    <source>
        <dbReference type="Proteomes" id="UP000480178"/>
    </source>
</evidence>
<keyword evidence="1" id="KW-0732">Signal</keyword>
<organism evidence="2 3">
    <name type="scientific">Rhodocytophaga rosea</name>
    <dbReference type="NCBI Taxonomy" id="2704465"/>
    <lineage>
        <taxon>Bacteria</taxon>
        <taxon>Pseudomonadati</taxon>
        <taxon>Bacteroidota</taxon>
        <taxon>Cytophagia</taxon>
        <taxon>Cytophagales</taxon>
        <taxon>Rhodocytophagaceae</taxon>
        <taxon>Rhodocytophaga</taxon>
    </lineage>
</organism>